<accession>A0A3G5AI88</accession>
<evidence type="ECO:0000313" key="1">
    <source>
        <dbReference type="EMBL" id="AYV86890.1"/>
    </source>
</evidence>
<dbReference type="EMBL" id="MK072518">
    <property type="protein sequence ID" value="AYV86890.1"/>
    <property type="molecule type" value="Genomic_DNA"/>
</dbReference>
<protein>
    <submittedName>
        <fullName evidence="1">Uncharacterized protein</fullName>
    </submittedName>
</protein>
<organism evidence="1">
    <name type="scientific">Sylvanvirus sp</name>
    <dbReference type="NCBI Taxonomy" id="2487774"/>
    <lineage>
        <taxon>Viruses</taxon>
    </lineage>
</organism>
<reference evidence="1" key="1">
    <citation type="submission" date="2018-10" db="EMBL/GenBank/DDBJ databases">
        <title>Hidden diversity of soil giant viruses.</title>
        <authorList>
            <person name="Schulz F."/>
            <person name="Alteio L."/>
            <person name="Goudeau D."/>
            <person name="Ryan E.M."/>
            <person name="Malmstrom R.R."/>
            <person name="Blanchard J."/>
            <person name="Woyke T."/>
        </authorList>
    </citation>
    <scope>NUCLEOTIDE SEQUENCE</scope>
    <source>
        <strain evidence="1">SYV1</strain>
    </source>
</reference>
<sequence length="350" mass="40068">MISVFNTYIQYMNEPVQAGKSNMFEPTVTLLPDFAFLTNKEEAQYEALDFFEYHWKENATKINIINLAIGNSTYIYPTPDRSSNFLVVSMGSSSTQAYHVDEGQTKTITYETGTSNLKENELQRLVSDIYTLQKSVLFINSIGFGVPENMPCLVLPALSSSLSNDKASMAIIQLSNLLVETASPNQLRPTILVVSSKQKPKFKNDWTNAFIHEIKISTSEHSFFVDYGGGSISVQHALGQNMDDQALAKFKYDQDAVLDFYTSGEYKRFDIPVAPTLQSNHDMIMNDIFDYIRHQQLNQRQFVVRIRQTGRLRELYQALLAKYVINPLTNRLIQVQGKTYRRVFGFRRMY</sequence>
<gene>
    <name evidence="1" type="ORF">Sylvanvirus12_22</name>
</gene>
<name>A0A3G5AI88_9VIRU</name>
<proteinExistence type="predicted"/>